<dbReference type="SUPFAM" id="SSF75304">
    <property type="entry name" value="Amidase signature (AS) enzymes"/>
    <property type="match status" value="1"/>
</dbReference>
<dbReference type="Proteomes" id="UP001275084">
    <property type="component" value="Unassembled WGS sequence"/>
</dbReference>
<protein>
    <submittedName>
        <fullName evidence="3">Amidase signature domain-containing protein</fullName>
    </submittedName>
</protein>
<dbReference type="Pfam" id="PF01425">
    <property type="entry name" value="Amidase"/>
    <property type="match status" value="1"/>
</dbReference>
<comment type="caution">
    <text evidence="3">The sequence shown here is derived from an EMBL/GenBank/DDBJ whole genome shotgun (WGS) entry which is preliminary data.</text>
</comment>
<accession>A0AAJ0HU22</accession>
<dbReference type="Gene3D" id="3.90.1300.10">
    <property type="entry name" value="Amidase signature (AS) domain"/>
    <property type="match status" value="1"/>
</dbReference>
<evidence type="ECO:0000256" key="1">
    <source>
        <dbReference type="SAM" id="MobiDB-lite"/>
    </source>
</evidence>
<evidence type="ECO:0000313" key="4">
    <source>
        <dbReference type="Proteomes" id="UP001275084"/>
    </source>
</evidence>
<reference evidence="3" key="2">
    <citation type="submission" date="2023-06" db="EMBL/GenBank/DDBJ databases">
        <authorList>
            <consortium name="Lawrence Berkeley National Laboratory"/>
            <person name="Haridas S."/>
            <person name="Hensen N."/>
            <person name="Bonometti L."/>
            <person name="Westerberg I."/>
            <person name="Brannstrom I.O."/>
            <person name="Guillou S."/>
            <person name="Cros-Aarteil S."/>
            <person name="Calhoun S."/>
            <person name="Kuo A."/>
            <person name="Mondo S."/>
            <person name="Pangilinan J."/>
            <person name="Riley R."/>
            <person name="Labutti K."/>
            <person name="Andreopoulos B."/>
            <person name="Lipzen A."/>
            <person name="Chen C."/>
            <person name="Yanf M."/>
            <person name="Daum C."/>
            <person name="Ng V."/>
            <person name="Clum A."/>
            <person name="Steindorff A."/>
            <person name="Ohm R."/>
            <person name="Martin F."/>
            <person name="Silar P."/>
            <person name="Natvig D."/>
            <person name="Lalanne C."/>
            <person name="Gautier V."/>
            <person name="Ament-Velasquez S.L."/>
            <person name="Kruys A."/>
            <person name="Hutchinson M.I."/>
            <person name="Powell A.J."/>
            <person name="Barry K."/>
            <person name="Miller A.N."/>
            <person name="Grigoriev I.V."/>
            <person name="Debuchy R."/>
            <person name="Gladieux P."/>
            <person name="Thoren M.H."/>
            <person name="Johannesson H."/>
        </authorList>
    </citation>
    <scope>NUCLEOTIDE SEQUENCE</scope>
    <source>
        <strain evidence="3">CBS 955.72</strain>
    </source>
</reference>
<dbReference type="AlphaFoldDB" id="A0AAJ0HU22"/>
<proteinExistence type="predicted"/>
<keyword evidence="4" id="KW-1185">Reference proteome</keyword>
<evidence type="ECO:0000313" key="3">
    <source>
        <dbReference type="EMBL" id="KAK3362604.1"/>
    </source>
</evidence>
<gene>
    <name evidence="3" type="ORF">B0T25DRAFT_10091</name>
</gene>
<dbReference type="PANTHER" id="PTHR46310:SF7">
    <property type="entry name" value="AMIDASE 1"/>
    <property type="match status" value="1"/>
</dbReference>
<dbReference type="EMBL" id="JAUIQD010000001">
    <property type="protein sequence ID" value="KAK3362604.1"/>
    <property type="molecule type" value="Genomic_DNA"/>
</dbReference>
<dbReference type="InterPro" id="IPR036928">
    <property type="entry name" value="AS_sf"/>
</dbReference>
<feature type="region of interest" description="Disordered" evidence="1">
    <location>
        <begin position="203"/>
        <end position="229"/>
    </location>
</feature>
<sequence length="229" mass="24575">MTPAEYNAIPTLLLNPQPTFESFSTSSFRRPRNATHFGAHMHLTYNAGFFPREGGMGLGPLDNAASWEAGSYFASPQGLRPAWRLFPDTHGSFVFPVMPSNDNPRKFTIPGTSGVPALSRAFYDAPSEEKPLSGLRAVIKDVIDMAGVPTSAGNRAYGMLYGVKENNAVCVEKLLDAGAVILGRVKTVQFASGENAKDWFDYQPPFNPRGDGYQNPGCSSAGSATTSSA</sequence>
<feature type="domain" description="Amidase" evidence="2">
    <location>
        <begin position="127"/>
        <end position="225"/>
    </location>
</feature>
<reference evidence="3" key="1">
    <citation type="journal article" date="2023" name="Mol. Phylogenet. Evol.">
        <title>Genome-scale phylogeny and comparative genomics of the fungal order Sordariales.</title>
        <authorList>
            <person name="Hensen N."/>
            <person name="Bonometti L."/>
            <person name="Westerberg I."/>
            <person name="Brannstrom I.O."/>
            <person name="Guillou S."/>
            <person name="Cros-Aarteil S."/>
            <person name="Calhoun S."/>
            <person name="Haridas S."/>
            <person name="Kuo A."/>
            <person name="Mondo S."/>
            <person name="Pangilinan J."/>
            <person name="Riley R."/>
            <person name="LaButti K."/>
            <person name="Andreopoulos B."/>
            <person name="Lipzen A."/>
            <person name="Chen C."/>
            <person name="Yan M."/>
            <person name="Daum C."/>
            <person name="Ng V."/>
            <person name="Clum A."/>
            <person name="Steindorff A."/>
            <person name="Ohm R.A."/>
            <person name="Martin F."/>
            <person name="Silar P."/>
            <person name="Natvig D.O."/>
            <person name="Lalanne C."/>
            <person name="Gautier V."/>
            <person name="Ament-Velasquez S.L."/>
            <person name="Kruys A."/>
            <person name="Hutchinson M.I."/>
            <person name="Powell A.J."/>
            <person name="Barry K."/>
            <person name="Miller A.N."/>
            <person name="Grigoriev I.V."/>
            <person name="Debuchy R."/>
            <person name="Gladieux P."/>
            <person name="Hiltunen Thoren M."/>
            <person name="Johannesson H."/>
        </authorList>
    </citation>
    <scope>NUCLEOTIDE SEQUENCE</scope>
    <source>
        <strain evidence="3">CBS 955.72</strain>
    </source>
</reference>
<dbReference type="PANTHER" id="PTHR46310">
    <property type="entry name" value="AMIDASE 1"/>
    <property type="match status" value="1"/>
</dbReference>
<name>A0AAJ0HU22_9PEZI</name>
<organism evidence="3 4">
    <name type="scientific">Lasiosphaeria hispida</name>
    <dbReference type="NCBI Taxonomy" id="260671"/>
    <lineage>
        <taxon>Eukaryota</taxon>
        <taxon>Fungi</taxon>
        <taxon>Dikarya</taxon>
        <taxon>Ascomycota</taxon>
        <taxon>Pezizomycotina</taxon>
        <taxon>Sordariomycetes</taxon>
        <taxon>Sordariomycetidae</taxon>
        <taxon>Sordariales</taxon>
        <taxon>Lasiosphaeriaceae</taxon>
        <taxon>Lasiosphaeria</taxon>
    </lineage>
</organism>
<evidence type="ECO:0000259" key="2">
    <source>
        <dbReference type="Pfam" id="PF01425"/>
    </source>
</evidence>
<dbReference type="InterPro" id="IPR023631">
    <property type="entry name" value="Amidase_dom"/>
</dbReference>
<feature type="compositionally biased region" description="Low complexity" evidence="1">
    <location>
        <begin position="219"/>
        <end position="229"/>
    </location>
</feature>